<dbReference type="EMBL" id="CM055745">
    <property type="protein sequence ID" value="KAJ7998019.1"/>
    <property type="molecule type" value="Genomic_DNA"/>
</dbReference>
<comment type="caution">
    <text evidence="1">The sequence shown here is derived from an EMBL/GenBank/DDBJ whole genome shotgun (WGS) entry which is preliminary data.</text>
</comment>
<accession>A0ACC2G2R3</accession>
<keyword evidence="2" id="KW-1185">Reference proteome</keyword>
<evidence type="ECO:0000313" key="2">
    <source>
        <dbReference type="Proteomes" id="UP001157502"/>
    </source>
</evidence>
<gene>
    <name evidence="1" type="ORF">DPEC_G00218200</name>
</gene>
<reference evidence="1" key="1">
    <citation type="submission" date="2021-05" db="EMBL/GenBank/DDBJ databases">
        <authorList>
            <person name="Pan Q."/>
            <person name="Jouanno E."/>
            <person name="Zahm M."/>
            <person name="Klopp C."/>
            <person name="Cabau C."/>
            <person name="Louis A."/>
            <person name="Berthelot C."/>
            <person name="Parey E."/>
            <person name="Roest Crollius H."/>
            <person name="Montfort J."/>
            <person name="Robinson-Rechavi M."/>
            <person name="Bouchez O."/>
            <person name="Lampietro C."/>
            <person name="Lopez Roques C."/>
            <person name="Donnadieu C."/>
            <person name="Postlethwait J."/>
            <person name="Bobe J."/>
            <person name="Dillon D."/>
            <person name="Chandos A."/>
            <person name="von Hippel F."/>
            <person name="Guiguen Y."/>
        </authorList>
    </citation>
    <scope>NUCLEOTIDE SEQUENCE</scope>
    <source>
        <strain evidence="1">YG-Jan2019</strain>
    </source>
</reference>
<protein>
    <submittedName>
        <fullName evidence="1">Uncharacterized protein</fullName>
    </submittedName>
</protein>
<organism evidence="1 2">
    <name type="scientific">Dallia pectoralis</name>
    <name type="common">Alaska blackfish</name>
    <dbReference type="NCBI Taxonomy" id="75939"/>
    <lineage>
        <taxon>Eukaryota</taxon>
        <taxon>Metazoa</taxon>
        <taxon>Chordata</taxon>
        <taxon>Craniata</taxon>
        <taxon>Vertebrata</taxon>
        <taxon>Euteleostomi</taxon>
        <taxon>Actinopterygii</taxon>
        <taxon>Neopterygii</taxon>
        <taxon>Teleostei</taxon>
        <taxon>Protacanthopterygii</taxon>
        <taxon>Esociformes</taxon>
        <taxon>Umbridae</taxon>
        <taxon>Dallia</taxon>
    </lineage>
</organism>
<dbReference type="Proteomes" id="UP001157502">
    <property type="component" value="Chromosome 18"/>
</dbReference>
<proteinExistence type="predicted"/>
<evidence type="ECO:0000313" key="1">
    <source>
        <dbReference type="EMBL" id="KAJ7998019.1"/>
    </source>
</evidence>
<name>A0ACC2G2R3_DALPE</name>
<sequence length="440" mass="47931">MATPGGLRSRWDCPSVSPVRVGRGGESDSVPAAVTQLSPVAPTFVPREVTDTPTPTSPALCLPQPARVTPDSSPAAAEEVSRRNNLAAFHWHDRRLLTKAVEEMETAGFIEPSNSPWSAPVVMVPKKGAAIGRCLSPQKLGLRQHSPPTEATGSSGCCVLGCAMPPPHSKSDGSDVLNRQCLVYLDDILAHGRSFNEFQALRMAEGVLLRGWVAPATGEVTWQLVVPRSLRLAVLAQLHGGLGSGHVRVTKTLRRLRKGFYWGRHRWDVEDFCRRCDSCAASKGPPGQSHAPIQQCPVGAHLEGKQRLWSTHCWKGSSAGSGSQRSFIRTREGTESRVFAEMCQRLGGEKTRTTPLHPQSDGFVERFNKTLAQQLAIVTAQHQKDWDTHLPLVLMACRSAAQQRWRLSISRGKEGQRPAWTTLGSFKTGLTLPTSLPGFS</sequence>